<dbReference type="SMART" id="SM00448">
    <property type="entry name" value="REC"/>
    <property type="match status" value="1"/>
</dbReference>
<feature type="domain" description="Response regulatory" evidence="8">
    <location>
        <begin position="14"/>
        <end position="127"/>
    </location>
</feature>
<dbReference type="Gene3D" id="3.40.50.2300">
    <property type="match status" value="1"/>
</dbReference>
<dbReference type="PANTHER" id="PTHR48111">
    <property type="entry name" value="REGULATOR OF RPOS"/>
    <property type="match status" value="1"/>
</dbReference>
<keyword evidence="1 6" id="KW-0597">Phosphoprotein</keyword>
<dbReference type="InterPro" id="IPR036388">
    <property type="entry name" value="WH-like_DNA-bd_sf"/>
</dbReference>
<gene>
    <name evidence="10" type="ORF">ABID43_000238</name>
</gene>
<dbReference type="Gene3D" id="1.10.10.10">
    <property type="entry name" value="Winged helix-like DNA-binding domain superfamily/Winged helix DNA-binding domain"/>
    <property type="match status" value="1"/>
</dbReference>
<comment type="caution">
    <text evidence="10">The sequence shown here is derived from an EMBL/GenBank/DDBJ whole genome shotgun (WGS) entry which is preliminary data.</text>
</comment>
<protein>
    <submittedName>
        <fullName evidence="10">Two-component system OmpR family response regulator</fullName>
    </submittedName>
</protein>
<evidence type="ECO:0000313" key="11">
    <source>
        <dbReference type="Proteomes" id="UP001549145"/>
    </source>
</evidence>
<keyword evidence="5" id="KW-0804">Transcription</keyword>
<keyword evidence="3" id="KW-0805">Transcription regulation</keyword>
<keyword evidence="4 7" id="KW-0238">DNA-binding</keyword>
<dbReference type="InterPro" id="IPR016032">
    <property type="entry name" value="Sig_transdc_resp-reg_C-effctor"/>
</dbReference>
<evidence type="ECO:0000259" key="8">
    <source>
        <dbReference type="PROSITE" id="PS50110"/>
    </source>
</evidence>
<dbReference type="InterPro" id="IPR039420">
    <property type="entry name" value="WalR-like"/>
</dbReference>
<dbReference type="PROSITE" id="PS50110">
    <property type="entry name" value="RESPONSE_REGULATORY"/>
    <property type="match status" value="1"/>
</dbReference>
<evidence type="ECO:0000313" key="10">
    <source>
        <dbReference type="EMBL" id="MET3690719.1"/>
    </source>
</evidence>
<reference evidence="10 11" key="1">
    <citation type="submission" date="2024-06" db="EMBL/GenBank/DDBJ databases">
        <title>Genomic Encyclopedia of Type Strains, Phase IV (KMG-IV): sequencing the most valuable type-strain genomes for metagenomic binning, comparative biology and taxonomic classification.</title>
        <authorList>
            <person name="Goeker M."/>
        </authorList>
    </citation>
    <scope>NUCLEOTIDE SEQUENCE [LARGE SCALE GENOMIC DNA]</scope>
    <source>
        <strain evidence="10 11">DSM 21331</strain>
    </source>
</reference>
<dbReference type="CDD" id="cd00383">
    <property type="entry name" value="trans_reg_C"/>
    <property type="match status" value="1"/>
</dbReference>
<evidence type="ECO:0000256" key="4">
    <source>
        <dbReference type="ARBA" id="ARBA00023125"/>
    </source>
</evidence>
<sequence>MLGTMPQTSTTHPHILLVEDDREISALVARYLRANECRVSLAGDGVAMDRILADARVDLVVLDLMLPGEDGLSLCRRLRAASRIPILMLTAKAEEIDRIIGLEIGADDYLGKPFNPRELLARIRAILRRGSGTEAEAEEGVRRLHFLGWTLDVSLRQLLSPEAARIAITGAEFDLLHALCLRPGRVLSRDQLLDLTQGRAAGPFERSIDVLISRIRQKIEQDPRNPEIIRTIRSGGYLFTPEVSRA</sequence>
<feature type="domain" description="OmpR/PhoB-type" evidence="9">
    <location>
        <begin position="139"/>
        <end position="241"/>
    </location>
</feature>
<dbReference type="Pfam" id="PF00072">
    <property type="entry name" value="Response_reg"/>
    <property type="match status" value="1"/>
</dbReference>
<dbReference type="Proteomes" id="UP001549145">
    <property type="component" value="Unassembled WGS sequence"/>
</dbReference>
<dbReference type="InterPro" id="IPR011006">
    <property type="entry name" value="CheY-like_superfamily"/>
</dbReference>
<proteinExistence type="predicted"/>
<dbReference type="SMART" id="SM00862">
    <property type="entry name" value="Trans_reg_C"/>
    <property type="match status" value="1"/>
</dbReference>
<keyword evidence="11" id="KW-1185">Reference proteome</keyword>
<evidence type="ECO:0000256" key="2">
    <source>
        <dbReference type="ARBA" id="ARBA00023012"/>
    </source>
</evidence>
<keyword evidence="2" id="KW-0902">Two-component regulatory system</keyword>
<name>A0ABV2KZA6_9HYPH</name>
<feature type="DNA-binding region" description="OmpR/PhoB-type" evidence="7">
    <location>
        <begin position="139"/>
        <end position="241"/>
    </location>
</feature>
<feature type="modified residue" description="4-aspartylphosphate" evidence="6">
    <location>
        <position position="63"/>
    </location>
</feature>
<dbReference type="EMBL" id="JBEPMM010000001">
    <property type="protein sequence ID" value="MET3690719.1"/>
    <property type="molecule type" value="Genomic_DNA"/>
</dbReference>
<accession>A0ABV2KZA6</accession>
<evidence type="ECO:0000256" key="3">
    <source>
        <dbReference type="ARBA" id="ARBA00023015"/>
    </source>
</evidence>
<dbReference type="InterPro" id="IPR001789">
    <property type="entry name" value="Sig_transdc_resp-reg_receiver"/>
</dbReference>
<evidence type="ECO:0000256" key="1">
    <source>
        <dbReference type="ARBA" id="ARBA00022553"/>
    </source>
</evidence>
<dbReference type="SUPFAM" id="SSF52172">
    <property type="entry name" value="CheY-like"/>
    <property type="match status" value="1"/>
</dbReference>
<dbReference type="PROSITE" id="PS51755">
    <property type="entry name" value="OMPR_PHOB"/>
    <property type="match status" value="1"/>
</dbReference>
<dbReference type="RefSeq" id="WP_373320843.1">
    <property type="nucleotide sequence ID" value="NZ_BPQL01000022.1"/>
</dbReference>
<evidence type="ECO:0000256" key="7">
    <source>
        <dbReference type="PROSITE-ProRule" id="PRU01091"/>
    </source>
</evidence>
<evidence type="ECO:0000256" key="6">
    <source>
        <dbReference type="PROSITE-ProRule" id="PRU00169"/>
    </source>
</evidence>
<evidence type="ECO:0000256" key="5">
    <source>
        <dbReference type="ARBA" id="ARBA00023163"/>
    </source>
</evidence>
<dbReference type="SUPFAM" id="SSF46894">
    <property type="entry name" value="C-terminal effector domain of the bipartite response regulators"/>
    <property type="match status" value="1"/>
</dbReference>
<dbReference type="PANTHER" id="PTHR48111:SF4">
    <property type="entry name" value="DNA-BINDING DUAL TRANSCRIPTIONAL REGULATOR OMPR"/>
    <property type="match status" value="1"/>
</dbReference>
<evidence type="ECO:0000259" key="9">
    <source>
        <dbReference type="PROSITE" id="PS51755"/>
    </source>
</evidence>
<dbReference type="InterPro" id="IPR001867">
    <property type="entry name" value="OmpR/PhoB-type_DNA-bd"/>
</dbReference>
<dbReference type="Pfam" id="PF00486">
    <property type="entry name" value="Trans_reg_C"/>
    <property type="match status" value="1"/>
</dbReference>
<dbReference type="Gene3D" id="6.10.250.690">
    <property type="match status" value="1"/>
</dbReference>
<organism evidence="10 11">
    <name type="scientific">Methylobacterium goesingense</name>
    <dbReference type="NCBI Taxonomy" id="243690"/>
    <lineage>
        <taxon>Bacteria</taxon>
        <taxon>Pseudomonadati</taxon>
        <taxon>Pseudomonadota</taxon>
        <taxon>Alphaproteobacteria</taxon>
        <taxon>Hyphomicrobiales</taxon>
        <taxon>Methylobacteriaceae</taxon>
        <taxon>Methylobacterium</taxon>
    </lineage>
</organism>